<name>U2MQS0_9BACT</name>
<gene>
    <name evidence="1" type="ORF">HMPREF1218_0377</name>
</gene>
<keyword evidence="2" id="KW-1185">Reference proteome</keyword>
<organism evidence="1 2">
    <name type="scientific">Hoylesella pleuritidis F0068</name>
    <dbReference type="NCBI Taxonomy" id="1081904"/>
    <lineage>
        <taxon>Bacteria</taxon>
        <taxon>Pseudomonadati</taxon>
        <taxon>Bacteroidota</taxon>
        <taxon>Bacteroidia</taxon>
        <taxon>Bacteroidales</taxon>
        <taxon>Prevotellaceae</taxon>
        <taxon>Hoylesella</taxon>
    </lineage>
</organism>
<comment type="caution">
    <text evidence="1">The sequence shown here is derived from an EMBL/GenBank/DDBJ whole genome shotgun (WGS) entry which is preliminary data.</text>
</comment>
<accession>U2MQS0</accession>
<protein>
    <submittedName>
        <fullName evidence="1">Uncharacterized protein</fullName>
    </submittedName>
</protein>
<dbReference type="EMBL" id="AWET01000007">
    <property type="protein sequence ID" value="ERK03995.1"/>
    <property type="molecule type" value="Genomic_DNA"/>
</dbReference>
<sequence>MSAQRQRKIIAHQPDTIPLFRGIAVSADLVGFAQLTFGDYGQYEAALRVNLKDKYFPVFELGYGKADANDVATRLAYKARAPYARAGLDFNVMKNKHDIYRFYTGFRYAFTSFKYDVDSPGITDPVWREHVEFEAHGVSCSYHWLEAVAGIDAKLWGPVRLGWSVRYKRRLFHREGQFGNAWYVPGFGKGSNSRLGGTFNIIVEL</sequence>
<dbReference type="Pfam" id="PF19515">
    <property type="entry name" value="DUF6048"/>
    <property type="match status" value="1"/>
</dbReference>
<reference evidence="1 2" key="1">
    <citation type="submission" date="2013-08" db="EMBL/GenBank/DDBJ databases">
        <authorList>
            <person name="Durkin A.S."/>
            <person name="Haft D.R."/>
            <person name="McCorrison J."/>
            <person name="Torralba M."/>
            <person name="Gillis M."/>
            <person name="Haft D.H."/>
            <person name="Methe B."/>
            <person name="Sutton G."/>
            <person name="Nelson K.E."/>
        </authorList>
    </citation>
    <scope>NUCLEOTIDE SEQUENCE [LARGE SCALE GENOMIC DNA]</scope>
    <source>
        <strain evidence="1 2">F0068</strain>
    </source>
</reference>
<dbReference type="PATRIC" id="fig|1081904.3.peg.351"/>
<proteinExistence type="predicted"/>
<dbReference type="Proteomes" id="UP000016600">
    <property type="component" value="Unassembled WGS sequence"/>
</dbReference>
<dbReference type="InterPro" id="IPR046111">
    <property type="entry name" value="DUF6048"/>
</dbReference>
<dbReference type="AlphaFoldDB" id="U2MQS0"/>
<evidence type="ECO:0000313" key="2">
    <source>
        <dbReference type="Proteomes" id="UP000016600"/>
    </source>
</evidence>
<evidence type="ECO:0000313" key="1">
    <source>
        <dbReference type="EMBL" id="ERK03995.1"/>
    </source>
</evidence>